<gene>
    <name evidence="2" type="ORF">ACFPZN_38630</name>
</gene>
<dbReference type="InterPro" id="IPR000835">
    <property type="entry name" value="HTH_MarR-typ"/>
</dbReference>
<dbReference type="SUPFAM" id="SSF46785">
    <property type="entry name" value="Winged helix' DNA-binding domain"/>
    <property type="match status" value="1"/>
</dbReference>
<evidence type="ECO:0000313" key="3">
    <source>
        <dbReference type="Proteomes" id="UP001596074"/>
    </source>
</evidence>
<dbReference type="InterPro" id="IPR036388">
    <property type="entry name" value="WH-like_DNA-bd_sf"/>
</dbReference>
<dbReference type="InterPro" id="IPR039422">
    <property type="entry name" value="MarR/SlyA-like"/>
</dbReference>
<reference evidence="3" key="1">
    <citation type="journal article" date="2019" name="Int. J. Syst. Evol. Microbiol.">
        <title>The Global Catalogue of Microorganisms (GCM) 10K type strain sequencing project: providing services to taxonomists for standard genome sequencing and annotation.</title>
        <authorList>
            <consortium name="The Broad Institute Genomics Platform"/>
            <consortium name="The Broad Institute Genome Sequencing Center for Infectious Disease"/>
            <person name="Wu L."/>
            <person name="Ma J."/>
        </authorList>
    </citation>
    <scope>NUCLEOTIDE SEQUENCE [LARGE SCALE GENOMIC DNA]</scope>
    <source>
        <strain evidence="3">KCTC 42087</strain>
    </source>
</reference>
<name>A0ABW1A9B8_9ACTN</name>
<accession>A0ABW1A9B8</accession>
<evidence type="ECO:0000313" key="2">
    <source>
        <dbReference type="EMBL" id="MFC5751567.1"/>
    </source>
</evidence>
<protein>
    <submittedName>
        <fullName evidence="2">MarR family winged helix-turn-helix transcriptional regulator</fullName>
    </submittedName>
</protein>
<sequence>MDRKGGQGSHVGSLTQQDFVTLLEFRTRLRRFLAWSEQHAREAGVTPRQHQLLLAIKGHTDPRGPTVGELARYLLLRHHSTVEMVNRAEEARLVARYRDVDDARVIRVRMRVHGERILAALTRQHLIELGELAPVLDHLAALLDNLGTPKPQAGGPRCPAPAT</sequence>
<dbReference type="Gene3D" id="1.10.10.10">
    <property type="entry name" value="Winged helix-like DNA-binding domain superfamily/Winged helix DNA-binding domain"/>
    <property type="match status" value="1"/>
</dbReference>
<comment type="caution">
    <text evidence="2">The sequence shown here is derived from an EMBL/GenBank/DDBJ whole genome shotgun (WGS) entry which is preliminary data.</text>
</comment>
<evidence type="ECO:0000259" key="1">
    <source>
        <dbReference type="SMART" id="SM00347"/>
    </source>
</evidence>
<dbReference type="PANTHER" id="PTHR33164:SF43">
    <property type="entry name" value="HTH-TYPE TRANSCRIPTIONAL REPRESSOR YETL"/>
    <property type="match status" value="1"/>
</dbReference>
<dbReference type="SMART" id="SM00347">
    <property type="entry name" value="HTH_MARR"/>
    <property type="match status" value="1"/>
</dbReference>
<dbReference type="Proteomes" id="UP001596074">
    <property type="component" value="Unassembled WGS sequence"/>
</dbReference>
<dbReference type="InterPro" id="IPR036390">
    <property type="entry name" value="WH_DNA-bd_sf"/>
</dbReference>
<feature type="domain" description="HTH marR-type" evidence="1">
    <location>
        <begin position="38"/>
        <end position="140"/>
    </location>
</feature>
<dbReference type="EMBL" id="JBHSON010000072">
    <property type="protein sequence ID" value="MFC5751567.1"/>
    <property type="molecule type" value="Genomic_DNA"/>
</dbReference>
<keyword evidence="3" id="KW-1185">Reference proteome</keyword>
<proteinExistence type="predicted"/>
<dbReference type="Pfam" id="PF12802">
    <property type="entry name" value="MarR_2"/>
    <property type="match status" value="1"/>
</dbReference>
<organism evidence="2 3">
    <name type="scientific">Actinomadura rugatobispora</name>
    <dbReference type="NCBI Taxonomy" id="1994"/>
    <lineage>
        <taxon>Bacteria</taxon>
        <taxon>Bacillati</taxon>
        <taxon>Actinomycetota</taxon>
        <taxon>Actinomycetes</taxon>
        <taxon>Streptosporangiales</taxon>
        <taxon>Thermomonosporaceae</taxon>
        <taxon>Actinomadura</taxon>
    </lineage>
</organism>
<dbReference type="PANTHER" id="PTHR33164">
    <property type="entry name" value="TRANSCRIPTIONAL REGULATOR, MARR FAMILY"/>
    <property type="match status" value="1"/>
</dbReference>
<dbReference type="RefSeq" id="WP_378287496.1">
    <property type="nucleotide sequence ID" value="NZ_JBHSON010000072.1"/>
</dbReference>